<proteinExistence type="predicted"/>
<organism evidence="1 2">
    <name type="scientific">Peptoniphilus ovalis</name>
    <dbReference type="NCBI Taxonomy" id="2841503"/>
    <lineage>
        <taxon>Bacteria</taxon>
        <taxon>Bacillati</taxon>
        <taxon>Bacillota</taxon>
        <taxon>Tissierellia</taxon>
        <taxon>Tissierellales</taxon>
        <taxon>Peptoniphilaceae</taxon>
        <taxon>Peptoniphilus</taxon>
    </lineage>
</organism>
<name>A0ABS6FJV8_9FIRM</name>
<dbReference type="RefSeq" id="WP_216549377.1">
    <property type="nucleotide sequence ID" value="NZ_JAHLQO010000004.1"/>
</dbReference>
<keyword evidence="2" id="KW-1185">Reference proteome</keyword>
<sequence>MEIKIAVEVQERFIKAIENIAGALGSNGLIETGVLNEPECCEVEQEFDVPIEAAEAEEPKAEKIVTIKMSYDDLGDVLCVFEDWLNNINHSKTLSREDVARIYYRLTNIWGSNASKE</sequence>
<dbReference type="EMBL" id="JAHLQO010000004">
    <property type="protein sequence ID" value="MBU5669541.1"/>
    <property type="molecule type" value="Genomic_DNA"/>
</dbReference>
<reference evidence="1 2" key="1">
    <citation type="submission" date="2021-06" db="EMBL/GenBank/DDBJ databases">
        <authorList>
            <person name="Sun Q."/>
            <person name="Li D."/>
        </authorList>
    </citation>
    <scope>NUCLEOTIDE SEQUENCE [LARGE SCALE GENOMIC DNA]</scope>
    <source>
        <strain evidence="1 2">MSJ-1</strain>
    </source>
</reference>
<evidence type="ECO:0000313" key="2">
    <source>
        <dbReference type="Proteomes" id="UP000783742"/>
    </source>
</evidence>
<evidence type="ECO:0000313" key="1">
    <source>
        <dbReference type="EMBL" id="MBU5669541.1"/>
    </source>
</evidence>
<comment type="caution">
    <text evidence="1">The sequence shown here is derived from an EMBL/GenBank/DDBJ whole genome shotgun (WGS) entry which is preliminary data.</text>
</comment>
<gene>
    <name evidence="1" type="ORF">KQI68_06770</name>
</gene>
<dbReference type="Proteomes" id="UP000783742">
    <property type="component" value="Unassembled WGS sequence"/>
</dbReference>
<accession>A0ABS6FJV8</accession>
<protein>
    <submittedName>
        <fullName evidence="1">Uncharacterized protein</fullName>
    </submittedName>
</protein>